<protein>
    <submittedName>
        <fullName evidence="1">Uncharacterized protein</fullName>
    </submittedName>
</protein>
<dbReference type="RefSeq" id="WP_200063393.1">
    <property type="nucleotide sequence ID" value="NZ_JAEHFW010000001.1"/>
</dbReference>
<dbReference type="EMBL" id="JAEHFW010000001">
    <property type="protein sequence ID" value="MBK0377995.1"/>
    <property type="molecule type" value="Genomic_DNA"/>
</dbReference>
<evidence type="ECO:0000313" key="1">
    <source>
        <dbReference type="EMBL" id="MBK0377995.1"/>
    </source>
</evidence>
<organism evidence="1 2">
    <name type="scientific">Mucilaginibacter segetis</name>
    <dbReference type="NCBI Taxonomy" id="2793071"/>
    <lineage>
        <taxon>Bacteria</taxon>
        <taxon>Pseudomonadati</taxon>
        <taxon>Bacteroidota</taxon>
        <taxon>Sphingobacteriia</taxon>
        <taxon>Sphingobacteriales</taxon>
        <taxon>Sphingobacteriaceae</taxon>
        <taxon>Mucilaginibacter</taxon>
    </lineage>
</organism>
<proteinExistence type="predicted"/>
<sequence length="167" mass="19532">MKVENPAAFDFIMHEELYLLHHDKTKHGTTQADALPVETLEPDFNYMGNRSSSYLILVNYKDSEFLPLEHNTALESMLNRKDMQLKDVAIVNMFNCQLTNMQMLTAFFNPQKLIIFGNDALPQDMEAPELNNPQKTEKHAVLFTLSFEQMMQSNEYKKAFWEQMKIF</sequence>
<gene>
    <name evidence="1" type="ORF">I5M19_01650</name>
</gene>
<reference evidence="1" key="1">
    <citation type="submission" date="2020-12" db="EMBL/GenBank/DDBJ databases">
        <title>Bacterial novel species Mucilaginibacter sp. SD-g isolated from soil.</title>
        <authorList>
            <person name="Jung H.-Y."/>
        </authorList>
    </citation>
    <scope>NUCLEOTIDE SEQUENCE</scope>
    <source>
        <strain evidence="1">SD-g</strain>
    </source>
</reference>
<comment type="caution">
    <text evidence="1">The sequence shown here is derived from an EMBL/GenBank/DDBJ whole genome shotgun (WGS) entry which is preliminary data.</text>
</comment>
<keyword evidence="2" id="KW-1185">Reference proteome</keyword>
<accession>A0A934ULI3</accession>
<dbReference type="AlphaFoldDB" id="A0A934ULI3"/>
<evidence type="ECO:0000313" key="2">
    <source>
        <dbReference type="Proteomes" id="UP000613193"/>
    </source>
</evidence>
<name>A0A934ULI3_9SPHI</name>
<dbReference type="Proteomes" id="UP000613193">
    <property type="component" value="Unassembled WGS sequence"/>
</dbReference>